<dbReference type="PANTHER" id="PTHR30193">
    <property type="entry name" value="ABC TRANSPORTER PERMEASE PROTEIN"/>
    <property type="match status" value="1"/>
</dbReference>
<feature type="domain" description="ABC transmembrane type-1" evidence="8">
    <location>
        <begin position="68"/>
        <end position="280"/>
    </location>
</feature>
<evidence type="ECO:0000256" key="4">
    <source>
        <dbReference type="ARBA" id="ARBA00022692"/>
    </source>
</evidence>
<dbReference type="Gene3D" id="1.10.3720.10">
    <property type="entry name" value="MetI-like"/>
    <property type="match status" value="1"/>
</dbReference>
<keyword evidence="6 7" id="KW-0472">Membrane</keyword>
<comment type="subcellular location">
    <subcellularLocation>
        <location evidence="1 7">Cell membrane</location>
        <topology evidence="1 7">Multi-pass membrane protein</topology>
    </subcellularLocation>
</comment>
<keyword evidence="4 7" id="KW-0812">Transmembrane</keyword>
<feature type="transmembrane region" description="Helical" evidence="7">
    <location>
        <begin position="12"/>
        <end position="36"/>
    </location>
</feature>
<name>A0A2J6X4J4_9BACT</name>
<dbReference type="PROSITE" id="PS50928">
    <property type="entry name" value="ABC_TM1"/>
    <property type="match status" value="1"/>
</dbReference>
<dbReference type="GO" id="GO:0055085">
    <property type="term" value="P:transmembrane transport"/>
    <property type="evidence" value="ECO:0007669"/>
    <property type="project" value="InterPro"/>
</dbReference>
<feature type="transmembrane region" description="Helical" evidence="7">
    <location>
        <begin position="72"/>
        <end position="93"/>
    </location>
</feature>
<dbReference type="GO" id="GO:0005886">
    <property type="term" value="C:plasma membrane"/>
    <property type="evidence" value="ECO:0007669"/>
    <property type="project" value="UniProtKB-SubCell"/>
</dbReference>
<comment type="similarity">
    <text evidence="7">Belongs to the binding-protein-dependent transport system permease family.</text>
</comment>
<dbReference type="AlphaFoldDB" id="A0A2J6X4J4"/>
<evidence type="ECO:0000256" key="5">
    <source>
        <dbReference type="ARBA" id="ARBA00022989"/>
    </source>
</evidence>
<evidence type="ECO:0000313" key="10">
    <source>
        <dbReference type="Proteomes" id="UP000236910"/>
    </source>
</evidence>
<evidence type="ECO:0000256" key="6">
    <source>
        <dbReference type="ARBA" id="ARBA00023136"/>
    </source>
</evidence>
<evidence type="ECO:0000256" key="1">
    <source>
        <dbReference type="ARBA" id="ARBA00004651"/>
    </source>
</evidence>
<dbReference type="InterPro" id="IPR051393">
    <property type="entry name" value="ABC_transporter_permease"/>
</dbReference>
<protein>
    <submittedName>
        <fullName evidence="9">Sugar ABC transporter permease</fullName>
    </submittedName>
</protein>
<dbReference type="Pfam" id="PF00528">
    <property type="entry name" value="BPD_transp_1"/>
    <property type="match status" value="1"/>
</dbReference>
<evidence type="ECO:0000256" key="2">
    <source>
        <dbReference type="ARBA" id="ARBA00022448"/>
    </source>
</evidence>
<evidence type="ECO:0000259" key="8">
    <source>
        <dbReference type="PROSITE" id="PS50928"/>
    </source>
</evidence>
<comment type="caution">
    <text evidence="9">The sequence shown here is derived from an EMBL/GenBank/DDBJ whole genome shotgun (WGS) entry which is preliminary data.</text>
</comment>
<dbReference type="InterPro" id="IPR035906">
    <property type="entry name" value="MetI-like_sf"/>
</dbReference>
<dbReference type="PANTHER" id="PTHR30193:SF37">
    <property type="entry name" value="INNER MEMBRANE ABC TRANSPORTER PERMEASE PROTEIN YCJO"/>
    <property type="match status" value="1"/>
</dbReference>
<feature type="transmembrane region" description="Helical" evidence="7">
    <location>
        <begin position="199"/>
        <end position="218"/>
    </location>
</feature>
<feature type="transmembrane region" description="Helical" evidence="7">
    <location>
        <begin position="256"/>
        <end position="279"/>
    </location>
</feature>
<gene>
    <name evidence="9" type="ORF">C0175_05755</name>
</gene>
<feature type="transmembrane region" description="Helical" evidence="7">
    <location>
        <begin position="157"/>
        <end position="179"/>
    </location>
</feature>
<dbReference type="Proteomes" id="UP000236910">
    <property type="component" value="Unassembled WGS sequence"/>
</dbReference>
<dbReference type="SUPFAM" id="SSF161098">
    <property type="entry name" value="MetI-like"/>
    <property type="match status" value="1"/>
</dbReference>
<keyword evidence="5 7" id="KW-1133">Transmembrane helix</keyword>
<organism evidence="9 10">
    <name type="scientific">Caldisericum exile</name>
    <dbReference type="NCBI Taxonomy" id="693075"/>
    <lineage>
        <taxon>Bacteria</taxon>
        <taxon>Pseudomonadati</taxon>
        <taxon>Caldisericota/Cryosericota group</taxon>
        <taxon>Caldisericota</taxon>
        <taxon>Caldisericia</taxon>
        <taxon>Caldisericales</taxon>
        <taxon>Caldisericaceae</taxon>
        <taxon>Caldisericum</taxon>
    </lineage>
</organism>
<dbReference type="CDD" id="cd06261">
    <property type="entry name" value="TM_PBP2"/>
    <property type="match status" value="1"/>
</dbReference>
<sequence length="290" mass="32969">MKKNLKISMVPYIFLIPYLFAFITFRFGPSIAGFFVSLTSWNIIGTPKFIGLSNYIELFNDPSFITSLINTLYFMVLTVPALIVLGLLIALLVDQNLKGRTVTRTFVFMPYVIMSTVVGVIWMWIFDTHFGILNYYLSLLGIKPIAWLSSVHWAMPAVAITTIWWTVGFNMILFLAGLQDIPEELKEAARIDGASNWQIFWNVTFPLLRPTTVVVLMLTLINSFEVFDQVYVMTGGGPSMATLTVIQYMYFQAFQYFRLGYGSAVAYVVFAFLIILVLVERQLLKKVGES</sequence>
<evidence type="ECO:0000256" key="3">
    <source>
        <dbReference type="ARBA" id="ARBA00022475"/>
    </source>
</evidence>
<dbReference type="InterPro" id="IPR000515">
    <property type="entry name" value="MetI-like"/>
</dbReference>
<dbReference type="EMBL" id="PNIX01000332">
    <property type="protein sequence ID" value="PMP81266.1"/>
    <property type="molecule type" value="Genomic_DNA"/>
</dbReference>
<feature type="transmembrane region" description="Helical" evidence="7">
    <location>
        <begin position="105"/>
        <end position="126"/>
    </location>
</feature>
<reference evidence="9 10" key="1">
    <citation type="submission" date="2018-01" db="EMBL/GenBank/DDBJ databases">
        <title>Metagenomic assembled genomes from two thermal pools in the Uzon Caldera, Kamchatka, Russia.</title>
        <authorList>
            <person name="Wilkins L."/>
            <person name="Ettinger C."/>
        </authorList>
    </citation>
    <scope>NUCLEOTIDE SEQUENCE [LARGE SCALE GENOMIC DNA]</scope>
    <source>
        <strain evidence="9">ARK-10</strain>
    </source>
</reference>
<feature type="transmembrane region" description="Helical" evidence="7">
    <location>
        <begin position="230"/>
        <end position="250"/>
    </location>
</feature>
<keyword evidence="3" id="KW-1003">Cell membrane</keyword>
<accession>A0A2J6X4J4</accession>
<proteinExistence type="inferred from homology"/>
<evidence type="ECO:0000256" key="7">
    <source>
        <dbReference type="RuleBase" id="RU363032"/>
    </source>
</evidence>
<keyword evidence="2 7" id="KW-0813">Transport</keyword>
<evidence type="ECO:0000313" key="9">
    <source>
        <dbReference type="EMBL" id="PMP81266.1"/>
    </source>
</evidence>